<comment type="caution">
    <text evidence="1">The sequence shown here is derived from an EMBL/GenBank/DDBJ whole genome shotgun (WGS) entry which is preliminary data.</text>
</comment>
<organism evidence="1 2">
    <name type="scientific">Dallia pectoralis</name>
    <name type="common">Alaska blackfish</name>
    <dbReference type="NCBI Taxonomy" id="75939"/>
    <lineage>
        <taxon>Eukaryota</taxon>
        <taxon>Metazoa</taxon>
        <taxon>Chordata</taxon>
        <taxon>Craniata</taxon>
        <taxon>Vertebrata</taxon>
        <taxon>Euteleostomi</taxon>
        <taxon>Actinopterygii</taxon>
        <taxon>Neopterygii</taxon>
        <taxon>Teleostei</taxon>
        <taxon>Protacanthopterygii</taxon>
        <taxon>Esociformes</taxon>
        <taxon>Umbridae</taxon>
        <taxon>Dallia</taxon>
    </lineage>
</organism>
<dbReference type="EMBL" id="CM055741">
    <property type="protein sequence ID" value="KAJ8002038.1"/>
    <property type="molecule type" value="Genomic_DNA"/>
</dbReference>
<evidence type="ECO:0000313" key="1">
    <source>
        <dbReference type="EMBL" id="KAJ8002038.1"/>
    </source>
</evidence>
<proteinExistence type="predicted"/>
<protein>
    <submittedName>
        <fullName evidence="1">Uncharacterized protein</fullName>
    </submittedName>
</protein>
<dbReference type="Proteomes" id="UP001157502">
    <property type="component" value="Chromosome 14"/>
</dbReference>
<accession>A0ACC2GE52</accession>
<keyword evidence="2" id="KW-1185">Reference proteome</keyword>
<gene>
    <name evidence="1" type="ORF">DPEC_G00175650</name>
</gene>
<evidence type="ECO:0000313" key="2">
    <source>
        <dbReference type="Proteomes" id="UP001157502"/>
    </source>
</evidence>
<name>A0ACC2GE52_DALPE</name>
<reference evidence="1" key="1">
    <citation type="submission" date="2021-05" db="EMBL/GenBank/DDBJ databases">
        <authorList>
            <person name="Pan Q."/>
            <person name="Jouanno E."/>
            <person name="Zahm M."/>
            <person name="Klopp C."/>
            <person name="Cabau C."/>
            <person name="Louis A."/>
            <person name="Berthelot C."/>
            <person name="Parey E."/>
            <person name="Roest Crollius H."/>
            <person name="Montfort J."/>
            <person name="Robinson-Rechavi M."/>
            <person name="Bouchez O."/>
            <person name="Lampietro C."/>
            <person name="Lopez Roques C."/>
            <person name="Donnadieu C."/>
            <person name="Postlethwait J."/>
            <person name="Bobe J."/>
            <person name="Dillon D."/>
            <person name="Chandos A."/>
            <person name="von Hippel F."/>
            <person name="Guiguen Y."/>
        </authorList>
    </citation>
    <scope>NUCLEOTIDE SEQUENCE</scope>
    <source>
        <strain evidence="1">YG-Jan2019</strain>
    </source>
</reference>
<sequence>MPGCDLRHSESCCTGQPQWVSRLPSGNGLSSAQEPRCRLIALWHLQRPESITVSSQCLSSRAPVTSQSPTTQQTSRTWDPQTPSHRMGLQFLLLTSVLFSTCQVVTSQREPTIRSVALTIEPSNSVQRRANVTVRCQAKISSYDSPKREYTFYQDSAVVLTQSSNTSEDALYHLPDARVSNNGKYKCRVSVPGANMDLMAMSLPQKLAVTGLVTPIFHIDKKVSSEGETVKMSCSAPGESGRIIFTFYENAKDLEDTVANSSHAEMTYVSNNAGVHTLHCDYKVVLLVDSVSSSVSNVVTMTVKELDITPVISVRPHGAKIVEGDEVTIACGVSGNLQNSSGITVFLLKGQTVLSSGQTEANHSMSALAKHSGKFECELKMGTVFKQATANVTITELFSKPVLVMDPTEVFEQEKFRLTCKSANYSRDRISASDIKYSIYKDDNVLTLGSFNGIHVSYANLPSANGKYFCKAQSRIVYKNSENMIVKVKVPVSKPHIMSVTDKVIVKVPFLVRCASDRGSLPITYTLLHKNIPVNSITALEPRDDALFSITIQNSSEKIRDYSCSAMNHRHSTQSNPLNTTVIVPLSKPKLGISTDLSAAASEVTVDIAEGYDIFLVCSVEGSHPVSFKWYRKGNSQPLFTSTSIRNTAVYPISQVNNEVSGIYYCIADNPAKILVQSQPVTVEVKMAGWKKGLIISCCLLVVVVVVTVAAVQFFKSKRGTRENATELSVKPSSPKSDDSLTVSLTHDTMEVYTPPKDAAPHHASMMGRATNGTRGSVISLPADNSNRTSYMGVEASGSVWTERPVNPDGDLESAVLSNNEPDVEYTEVVHPKPEDSARVPVRKDTETVYSEVQNSQTGRSDDGRDHGSVEYADLNSTQPDVHHALLEADHHDHHDHHDHPYLPAPVD</sequence>